<dbReference type="PANTHER" id="PTHR43459:SF1">
    <property type="entry name" value="EG:BACN32G11.4 PROTEIN"/>
    <property type="match status" value="1"/>
</dbReference>
<dbReference type="Proteomes" id="UP000185739">
    <property type="component" value="Chromosome"/>
</dbReference>
<dbReference type="CDD" id="cd06558">
    <property type="entry name" value="crotonase-like"/>
    <property type="match status" value="1"/>
</dbReference>
<dbReference type="STRING" id="96773.Tchl_0718"/>
<dbReference type="Gene3D" id="1.10.12.10">
    <property type="entry name" value="Lyase 2-enoyl-coa Hydratase, Chain A, domain 2"/>
    <property type="match status" value="1"/>
</dbReference>
<dbReference type="EMBL" id="CP018839">
    <property type="protein sequence ID" value="APR03582.1"/>
    <property type="molecule type" value="Genomic_DNA"/>
</dbReference>
<dbReference type="SUPFAM" id="SSF52096">
    <property type="entry name" value="ClpP/crotonase"/>
    <property type="match status" value="1"/>
</dbReference>
<dbReference type="InterPro" id="IPR001753">
    <property type="entry name" value="Enoyl-CoA_hydra/iso"/>
</dbReference>
<dbReference type="Gene3D" id="3.90.226.10">
    <property type="entry name" value="2-enoyl-CoA Hydratase, Chain A, domain 1"/>
    <property type="match status" value="1"/>
</dbReference>
<accession>A0A1L6F9I4</accession>
<evidence type="ECO:0000313" key="2">
    <source>
        <dbReference type="EMBL" id="APR03582.1"/>
    </source>
</evidence>
<dbReference type="InterPro" id="IPR014748">
    <property type="entry name" value="Enoyl-CoA_hydra_C"/>
</dbReference>
<comment type="similarity">
    <text evidence="1">Belongs to the enoyl-CoA hydratase/isomerase family.</text>
</comment>
<gene>
    <name evidence="2" type="ORF">Tchl_0718</name>
</gene>
<evidence type="ECO:0000313" key="3">
    <source>
        <dbReference type="Proteomes" id="UP000185739"/>
    </source>
</evidence>
<evidence type="ECO:0000256" key="1">
    <source>
        <dbReference type="ARBA" id="ARBA00005254"/>
    </source>
</evidence>
<dbReference type="PANTHER" id="PTHR43459">
    <property type="entry name" value="ENOYL-COA HYDRATASE"/>
    <property type="match status" value="1"/>
</dbReference>
<keyword evidence="2" id="KW-0456">Lyase</keyword>
<keyword evidence="3" id="KW-1185">Reference proteome</keyword>
<dbReference type="GO" id="GO:0004300">
    <property type="term" value="F:enoyl-CoA hydratase activity"/>
    <property type="evidence" value="ECO:0007669"/>
    <property type="project" value="UniProtKB-EC"/>
</dbReference>
<protein>
    <submittedName>
        <fullName evidence="2">Enoyl-CoA hydratase</fullName>
        <ecNumber evidence="2">4.2.1.17</ecNumber>
    </submittedName>
</protein>
<name>A0A1L6F9I4_9RHOO</name>
<dbReference type="AlphaFoldDB" id="A0A1L6F9I4"/>
<sequence length="285" mass="30609">MPAARRVERGHGHFYSRIFMAGTVLLDVRDDVATLTLNRPTALNALSVEMMQDLGAAVRELAARHDYGVVVIAGAGDHFMAGGDLKDFARHFSLSKESRQAAFRALIEQHVNPVIDTLQRLEQPVIARVRGACAGFGLSLMAGCDFAVAADNALFTTAYVGIGLPGDGGASYFLPRIVGRRRAAELLLLGDRFDAAEALRLGLLNRVAAPAALDAEVARLATRLLAGPRRTQAEIKRLLLDSHDASLQAQLQSEAEAFGRCSADADFVEGVSAFLDKRKPQFKAG</sequence>
<dbReference type="Pfam" id="PF00378">
    <property type="entry name" value="ECH_1"/>
    <property type="match status" value="1"/>
</dbReference>
<proteinExistence type="inferred from homology"/>
<dbReference type="InterPro" id="IPR029045">
    <property type="entry name" value="ClpP/crotonase-like_dom_sf"/>
</dbReference>
<dbReference type="EC" id="4.2.1.17" evidence="2"/>
<dbReference type="KEGG" id="tcl:Tchl_0718"/>
<organism evidence="2 3">
    <name type="scientific">Thauera chlorobenzoica</name>
    <dbReference type="NCBI Taxonomy" id="96773"/>
    <lineage>
        <taxon>Bacteria</taxon>
        <taxon>Pseudomonadati</taxon>
        <taxon>Pseudomonadota</taxon>
        <taxon>Betaproteobacteria</taxon>
        <taxon>Rhodocyclales</taxon>
        <taxon>Zoogloeaceae</taxon>
        <taxon>Thauera</taxon>
    </lineage>
</organism>
<reference evidence="2 3" key="1">
    <citation type="submission" date="2016-12" db="EMBL/GenBank/DDBJ databases">
        <title>Complete genome sequence of Thauera chlorobenzoica, a Betaproteobacterium degrading haloaromatics anaerobically to CO2 and halides.</title>
        <authorList>
            <person name="Goris T."/>
            <person name="Mergelsberg M."/>
            <person name="Boll M."/>
        </authorList>
    </citation>
    <scope>NUCLEOTIDE SEQUENCE [LARGE SCALE GENOMIC DNA]</scope>
    <source>
        <strain evidence="2 3">3CB1</strain>
    </source>
</reference>